<accession>A0A4U0P421</accession>
<organism evidence="7 8">
    <name type="scientific">Sphingobacterium olei</name>
    <dbReference type="NCBI Taxonomy" id="2571155"/>
    <lineage>
        <taxon>Bacteria</taxon>
        <taxon>Pseudomonadati</taxon>
        <taxon>Bacteroidota</taxon>
        <taxon>Sphingobacteriia</taxon>
        <taxon>Sphingobacteriales</taxon>
        <taxon>Sphingobacteriaceae</taxon>
        <taxon>Sphingobacterium</taxon>
    </lineage>
</organism>
<keyword evidence="4" id="KW-0238">DNA-binding</keyword>
<evidence type="ECO:0000259" key="6">
    <source>
        <dbReference type="PROSITE" id="PS50949"/>
    </source>
</evidence>
<evidence type="ECO:0000256" key="2">
    <source>
        <dbReference type="ARBA" id="ARBA00022898"/>
    </source>
</evidence>
<dbReference type="AlphaFoldDB" id="A0A4U0P421"/>
<dbReference type="InterPro" id="IPR036390">
    <property type="entry name" value="WH_DNA-bd_sf"/>
</dbReference>
<comment type="caution">
    <text evidence="7">The sequence shown here is derived from an EMBL/GenBank/DDBJ whole genome shotgun (WGS) entry which is preliminary data.</text>
</comment>
<keyword evidence="7" id="KW-0808">Transferase</keyword>
<evidence type="ECO:0000313" key="8">
    <source>
        <dbReference type="Proteomes" id="UP000306808"/>
    </source>
</evidence>
<gene>
    <name evidence="7" type="ORF">FAZ15_05955</name>
</gene>
<protein>
    <submittedName>
        <fullName evidence="7">PLP-dependent aminotransferase family protein</fullName>
    </submittedName>
</protein>
<dbReference type="InterPro" id="IPR036388">
    <property type="entry name" value="WH-like_DNA-bd_sf"/>
</dbReference>
<dbReference type="EMBL" id="SUME01000002">
    <property type="protein sequence ID" value="TJZ62053.1"/>
    <property type="molecule type" value="Genomic_DNA"/>
</dbReference>
<dbReference type="SMART" id="SM00345">
    <property type="entry name" value="HTH_GNTR"/>
    <property type="match status" value="1"/>
</dbReference>
<sequence length="496" mass="56111">MSSPVDLPFLSFIQLDRNASSPVYIQAAQQIINAIQRGHLLIGSRLPGTRSLSDVLQVHRKTVTAIYAELEAQGWVEVCPNKGTFVINPEEGGLAVKTSDMPVSLAKYPEKTGYFFSKSNILDSPFEYSHCSYGFNDGVPDIRLMQMHNLSRIYSATMKRKSNRKKLGMYNQEGSEYFKAQLSTYLNLSRGLHITQENVLITRSTEMSLYIISQLLITTGDLVLVGELSFFSANMVFQKSGARIQIIPIDDQGIQVDYIRDNFEPGSIRLIYITPHHHYPTTVTLSAQRRIALLQLASEYGFVIIEDDHDYDFQYEQSAVMPLASADTQGMVIYIGAFGKSLAPGFRTGFVVAPYNLMCEMRKYLGIIDRQGDIIMEQALGEMIEEGDINRHLKKSLKVYRERRDLFCELLVDLLPEVVSFKKPTGGLALWTEWNVPFSLLKFANSCIQDDLFIPKTLLYQNAKVTAMRLGFGHLNDSEMEQSVAILKSRHDKMRC</sequence>
<keyword evidence="8" id="KW-1185">Reference proteome</keyword>
<keyword evidence="2" id="KW-0663">Pyridoxal phosphate</keyword>
<dbReference type="Gene3D" id="1.10.10.10">
    <property type="entry name" value="Winged helix-like DNA-binding domain superfamily/Winged helix DNA-binding domain"/>
    <property type="match status" value="1"/>
</dbReference>
<dbReference type="InterPro" id="IPR000524">
    <property type="entry name" value="Tscrpt_reg_HTH_GntR"/>
</dbReference>
<dbReference type="Proteomes" id="UP000306808">
    <property type="component" value="Unassembled WGS sequence"/>
</dbReference>
<dbReference type="GO" id="GO:0008483">
    <property type="term" value="F:transaminase activity"/>
    <property type="evidence" value="ECO:0007669"/>
    <property type="project" value="UniProtKB-KW"/>
</dbReference>
<reference evidence="7 8" key="1">
    <citation type="submission" date="2019-04" db="EMBL/GenBank/DDBJ databases">
        <title>Sphingobacterium olei sp. nov., isolated from oil-contaminated soil.</title>
        <authorList>
            <person name="Liu B."/>
        </authorList>
    </citation>
    <scope>NUCLEOTIDE SEQUENCE [LARGE SCALE GENOMIC DNA]</scope>
    <source>
        <strain evidence="7 8">HAL-9</strain>
    </source>
</reference>
<dbReference type="PANTHER" id="PTHR46577">
    <property type="entry name" value="HTH-TYPE TRANSCRIPTIONAL REGULATORY PROTEIN GABR"/>
    <property type="match status" value="1"/>
</dbReference>
<feature type="domain" description="HTH gntR-type" evidence="6">
    <location>
        <begin position="21"/>
        <end position="89"/>
    </location>
</feature>
<dbReference type="CDD" id="cd00609">
    <property type="entry name" value="AAT_like"/>
    <property type="match status" value="1"/>
</dbReference>
<proteinExistence type="inferred from homology"/>
<name>A0A4U0P421_9SPHI</name>
<dbReference type="OrthoDB" id="594134at2"/>
<dbReference type="GO" id="GO:0030170">
    <property type="term" value="F:pyridoxal phosphate binding"/>
    <property type="evidence" value="ECO:0007669"/>
    <property type="project" value="InterPro"/>
</dbReference>
<evidence type="ECO:0000256" key="4">
    <source>
        <dbReference type="ARBA" id="ARBA00023125"/>
    </source>
</evidence>
<dbReference type="Gene3D" id="3.40.640.10">
    <property type="entry name" value="Type I PLP-dependent aspartate aminotransferase-like (Major domain)"/>
    <property type="match status" value="1"/>
</dbReference>
<dbReference type="GO" id="GO:0003677">
    <property type="term" value="F:DNA binding"/>
    <property type="evidence" value="ECO:0007669"/>
    <property type="project" value="UniProtKB-KW"/>
</dbReference>
<dbReference type="InterPro" id="IPR015424">
    <property type="entry name" value="PyrdxlP-dep_Trfase"/>
</dbReference>
<evidence type="ECO:0000256" key="3">
    <source>
        <dbReference type="ARBA" id="ARBA00023015"/>
    </source>
</evidence>
<keyword evidence="3" id="KW-0805">Transcription regulation</keyword>
<dbReference type="Pfam" id="PF00392">
    <property type="entry name" value="GntR"/>
    <property type="match status" value="1"/>
</dbReference>
<dbReference type="PANTHER" id="PTHR46577:SF1">
    <property type="entry name" value="HTH-TYPE TRANSCRIPTIONAL REGULATORY PROTEIN GABR"/>
    <property type="match status" value="1"/>
</dbReference>
<dbReference type="SUPFAM" id="SSF46785">
    <property type="entry name" value="Winged helix' DNA-binding domain"/>
    <property type="match status" value="1"/>
</dbReference>
<keyword evidence="7" id="KW-0032">Aminotransferase</keyword>
<dbReference type="CDD" id="cd07377">
    <property type="entry name" value="WHTH_GntR"/>
    <property type="match status" value="1"/>
</dbReference>
<dbReference type="RefSeq" id="WP_136900398.1">
    <property type="nucleotide sequence ID" value="NZ_SUME01000002.1"/>
</dbReference>
<dbReference type="InterPro" id="IPR004839">
    <property type="entry name" value="Aminotransferase_I/II_large"/>
</dbReference>
<dbReference type="Pfam" id="PF00155">
    <property type="entry name" value="Aminotran_1_2"/>
    <property type="match status" value="1"/>
</dbReference>
<keyword evidence="5" id="KW-0804">Transcription</keyword>
<evidence type="ECO:0000256" key="1">
    <source>
        <dbReference type="ARBA" id="ARBA00005384"/>
    </source>
</evidence>
<comment type="similarity">
    <text evidence="1">In the C-terminal section; belongs to the class-I pyridoxal-phosphate-dependent aminotransferase family.</text>
</comment>
<dbReference type="PROSITE" id="PS50949">
    <property type="entry name" value="HTH_GNTR"/>
    <property type="match status" value="1"/>
</dbReference>
<dbReference type="InterPro" id="IPR015421">
    <property type="entry name" value="PyrdxlP-dep_Trfase_major"/>
</dbReference>
<dbReference type="InterPro" id="IPR051446">
    <property type="entry name" value="HTH_trans_reg/aminotransferase"/>
</dbReference>
<evidence type="ECO:0000313" key="7">
    <source>
        <dbReference type="EMBL" id="TJZ62053.1"/>
    </source>
</evidence>
<dbReference type="SUPFAM" id="SSF53383">
    <property type="entry name" value="PLP-dependent transferases"/>
    <property type="match status" value="1"/>
</dbReference>
<dbReference type="GO" id="GO:0003700">
    <property type="term" value="F:DNA-binding transcription factor activity"/>
    <property type="evidence" value="ECO:0007669"/>
    <property type="project" value="InterPro"/>
</dbReference>
<evidence type="ECO:0000256" key="5">
    <source>
        <dbReference type="ARBA" id="ARBA00023163"/>
    </source>
</evidence>